<keyword evidence="3" id="KW-1185">Reference proteome</keyword>
<dbReference type="Gene3D" id="3.90.1340.10">
    <property type="entry name" value="Phage tail collar domain"/>
    <property type="match status" value="1"/>
</dbReference>
<organism evidence="2 3">
    <name type="scientific">Caballeronia pedi</name>
    <dbReference type="NCBI Taxonomy" id="1777141"/>
    <lineage>
        <taxon>Bacteria</taxon>
        <taxon>Pseudomonadati</taxon>
        <taxon>Pseudomonadota</taxon>
        <taxon>Betaproteobacteria</taxon>
        <taxon>Burkholderiales</taxon>
        <taxon>Burkholderiaceae</taxon>
        <taxon>Caballeronia</taxon>
    </lineage>
</organism>
<dbReference type="OrthoDB" id="9810174at2"/>
<dbReference type="SUPFAM" id="SSF88874">
    <property type="entry name" value="Receptor-binding domain of short tail fibre protein gp12"/>
    <property type="match status" value="1"/>
</dbReference>
<dbReference type="Proteomes" id="UP000054911">
    <property type="component" value="Unassembled WGS sequence"/>
</dbReference>
<dbReference type="RefSeq" id="WP_087131426.1">
    <property type="nucleotide sequence ID" value="NZ_FCOE02000012.1"/>
</dbReference>
<sequence>MDDAYIGEIRMFSFGWAPKGWMLCQGQPLQIAHFQALFALIGNFYGGDGTSTFQLPNLTPMPVAGGGANEKPYPPMNFAICINGIFPSRD</sequence>
<dbReference type="STRING" id="1777141.AWB80_03972"/>
<evidence type="ECO:0000259" key="1">
    <source>
        <dbReference type="Pfam" id="PF07484"/>
    </source>
</evidence>
<gene>
    <name evidence="2" type="ORF">AWB80_03972</name>
</gene>
<dbReference type="AlphaFoldDB" id="A0A158BR73"/>
<protein>
    <submittedName>
        <fullName evidence="2">Phage Tail Collar Domain protein</fullName>
    </submittedName>
</protein>
<accession>A0A158BR73</accession>
<evidence type="ECO:0000313" key="2">
    <source>
        <dbReference type="EMBL" id="SAK72470.1"/>
    </source>
</evidence>
<evidence type="ECO:0000313" key="3">
    <source>
        <dbReference type="Proteomes" id="UP000054911"/>
    </source>
</evidence>
<reference evidence="2" key="1">
    <citation type="submission" date="2016-01" db="EMBL/GenBank/DDBJ databases">
        <authorList>
            <person name="Peeters C."/>
        </authorList>
    </citation>
    <scope>NUCLEOTIDE SEQUENCE [LARGE SCALE GENOMIC DNA]</scope>
    <source>
        <strain evidence="2">LMG 29323</strain>
    </source>
</reference>
<dbReference type="InterPro" id="IPR011083">
    <property type="entry name" value="Phage_tail_collar_dom"/>
</dbReference>
<proteinExistence type="predicted"/>
<name>A0A158BR73_9BURK</name>
<comment type="caution">
    <text evidence="2">The sequence shown here is derived from an EMBL/GenBank/DDBJ whole genome shotgun (WGS) entry which is preliminary data.</text>
</comment>
<dbReference type="EMBL" id="FCOE02000012">
    <property type="protein sequence ID" value="SAK72470.1"/>
    <property type="molecule type" value="Genomic_DNA"/>
</dbReference>
<dbReference type="InterPro" id="IPR037053">
    <property type="entry name" value="Phage_tail_collar_dom_sf"/>
</dbReference>
<feature type="domain" description="Phage tail collar" evidence="1">
    <location>
        <begin position="7"/>
        <end position="59"/>
    </location>
</feature>
<dbReference type="Pfam" id="PF07484">
    <property type="entry name" value="Collar"/>
    <property type="match status" value="1"/>
</dbReference>